<dbReference type="GO" id="GO:0006433">
    <property type="term" value="P:prolyl-tRNA aminoacylation"/>
    <property type="evidence" value="ECO:0007669"/>
    <property type="project" value="UniProtKB-UniRule"/>
</dbReference>
<dbReference type="Gene3D" id="3.30.110.30">
    <property type="entry name" value="C-terminal domain of ProRS"/>
    <property type="match status" value="1"/>
</dbReference>
<dbReference type="PRINTS" id="PR01046">
    <property type="entry name" value="TRNASYNTHPRO"/>
</dbReference>
<dbReference type="InterPro" id="IPR033721">
    <property type="entry name" value="ProRS_core_arch_euk"/>
</dbReference>
<evidence type="ECO:0000256" key="6">
    <source>
        <dbReference type="ARBA" id="ARBA00022917"/>
    </source>
</evidence>
<evidence type="ECO:0000256" key="1">
    <source>
        <dbReference type="ARBA" id="ARBA00004496"/>
    </source>
</evidence>
<dbReference type="FunFam" id="3.30.930.10:FF:000037">
    <property type="entry name" value="Proline--tRNA ligase"/>
    <property type="match status" value="1"/>
</dbReference>
<dbReference type="Pfam" id="PF03129">
    <property type="entry name" value="HGTP_anticodon"/>
    <property type="match status" value="1"/>
</dbReference>
<dbReference type="NCBIfam" id="TIGR00408">
    <property type="entry name" value="proS_fam_I"/>
    <property type="match status" value="1"/>
</dbReference>
<dbReference type="EMBL" id="JAGGMV010000001">
    <property type="protein sequence ID" value="MBP2201269.1"/>
    <property type="molecule type" value="Genomic_DNA"/>
</dbReference>
<protein>
    <recommendedName>
        <fullName evidence="9">Proline--tRNA ligase</fullName>
        <ecNumber evidence="9">6.1.1.15</ecNumber>
    </recommendedName>
    <alternativeName>
        <fullName evidence="9">Prolyl-tRNA synthetase</fullName>
        <shortName evidence="9">ProRS</shortName>
    </alternativeName>
</protein>
<dbReference type="Gene3D" id="3.40.50.800">
    <property type="entry name" value="Anticodon-binding domain"/>
    <property type="match status" value="1"/>
</dbReference>
<comment type="similarity">
    <text evidence="9">Belongs to the class-II aminoacyl-tRNA synthetase family. ProS type 3 subfamily.</text>
</comment>
<dbReference type="InterPro" id="IPR017449">
    <property type="entry name" value="Pro-tRNA_synth_II"/>
</dbReference>
<dbReference type="CDD" id="cd00778">
    <property type="entry name" value="ProRS_core_arch_euk"/>
    <property type="match status" value="1"/>
</dbReference>
<comment type="caution">
    <text evidence="11">The sequence shown here is derived from an EMBL/GenBank/DDBJ whole genome shotgun (WGS) entry which is preliminary data.</text>
</comment>
<dbReference type="PANTHER" id="PTHR43382:SF2">
    <property type="entry name" value="BIFUNCTIONAL GLUTAMATE_PROLINE--TRNA LIGASE"/>
    <property type="match status" value="1"/>
</dbReference>
<dbReference type="InterPro" id="IPR002316">
    <property type="entry name" value="Pro-tRNA-ligase_IIa"/>
</dbReference>
<dbReference type="GO" id="GO:0005737">
    <property type="term" value="C:cytoplasm"/>
    <property type="evidence" value="ECO:0007669"/>
    <property type="project" value="UniProtKB-SubCell"/>
</dbReference>
<dbReference type="Proteomes" id="UP000740329">
    <property type="component" value="Unassembled WGS sequence"/>
</dbReference>
<dbReference type="PANTHER" id="PTHR43382">
    <property type="entry name" value="PROLYL-TRNA SYNTHETASE"/>
    <property type="match status" value="1"/>
</dbReference>
<dbReference type="InterPro" id="IPR002314">
    <property type="entry name" value="aa-tRNA-synt_IIb"/>
</dbReference>
<dbReference type="SUPFAM" id="SSF55681">
    <property type="entry name" value="Class II aaRS and biotin synthetases"/>
    <property type="match status" value="1"/>
</dbReference>
<dbReference type="InterPro" id="IPR004154">
    <property type="entry name" value="Anticodon-bd"/>
</dbReference>
<evidence type="ECO:0000256" key="7">
    <source>
        <dbReference type="ARBA" id="ARBA00023146"/>
    </source>
</evidence>
<comment type="catalytic activity">
    <reaction evidence="8 9">
        <text>tRNA(Pro) + L-proline + ATP = L-prolyl-tRNA(Pro) + AMP + diphosphate</text>
        <dbReference type="Rhea" id="RHEA:14305"/>
        <dbReference type="Rhea" id="RHEA-COMP:9700"/>
        <dbReference type="Rhea" id="RHEA-COMP:9702"/>
        <dbReference type="ChEBI" id="CHEBI:30616"/>
        <dbReference type="ChEBI" id="CHEBI:33019"/>
        <dbReference type="ChEBI" id="CHEBI:60039"/>
        <dbReference type="ChEBI" id="CHEBI:78442"/>
        <dbReference type="ChEBI" id="CHEBI:78532"/>
        <dbReference type="ChEBI" id="CHEBI:456215"/>
        <dbReference type="EC" id="6.1.1.15"/>
    </reaction>
</comment>
<evidence type="ECO:0000256" key="5">
    <source>
        <dbReference type="ARBA" id="ARBA00022840"/>
    </source>
</evidence>
<keyword evidence="4 9" id="KW-0547">Nucleotide-binding</keyword>
<comment type="subcellular location">
    <subcellularLocation>
        <location evidence="1 9">Cytoplasm</location>
    </subcellularLocation>
</comment>
<dbReference type="Pfam" id="PF09181">
    <property type="entry name" value="ProRS-C_2"/>
    <property type="match status" value="1"/>
</dbReference>
<dbReference type="PROSITE" id="PS50862">
    <property type="entry name" value="AA_TRNA_LIGASE_II"/>
    <property type="match status" value="1"/>
</dbReference>
<evidence type="ECO:0000256" key="8">
    <source>
        <dbReference type="ARBA" id="ARBA00047671"/>
    </source>
</evidence>
<dbReference type="GO" id="GO:0004827">
    <property type="term" value="F:proline-tRNA ligase activity"/>
    <property type="evidence" value="ECO:0007669"/>
    <property type="project" value="UniProtKB-UniRule"/>
</dbReference>
<organism evidence="11 12">
    <name type="scientific">Methanococcus voltae</name>
    <dbReference type="NCBI Taxonomy" id="2188"/>
    <lineage>
        <taxon>Archaea</taxon>
        <taxon>Methanobacteriati</taxon>
        <taxon>Methanobacteriota</taxon>
        <taxon>Methanomada group</taxon>
        <taxon>Methanococci</taxon>
        <taxon>Methanococcales</taxon>
        <taxon>Methanococcaceae</taxon>
        <taxon>Methanococcus</taxon>
    </lineage>
</organism>
<keyword evidence="2 9" id="KW-0963">Cytoplasm</keyword>
<evidence type="ECO:0000256" key="2">
    <source>
        <dbReference type="ARBA" id="ARBA00022490"/>
    </source>
</evidence>
<comment type="domain">
    <text evidence="9">Consists of three domains: the N-terminal catalytic domain, the anticodon-binding domain and the C-terminal extension.</text>
</comment>
<feature type="domain" description="Aminoacyl-transfer RNA synthetases class-II family profile" evidence="10">
    <location>
        <begin position="53"/>
        <end position="295"/>
    </location>
</feature>
<sequence length="483" mass="55942">MSKETQKVKKQDKDISLNDMDSLEFSEWYGEILETAKIYDLRYPIKGCGVYLPYGFKIRRYSFEILRDLLDSTNHDETLFPMLIPETLLAKEGEHIKGFEDEVFWVTHGGKNELDVRLALRPTSETAIYHMMKQWLKVHTDLPFKLYQTVNTFRYETKHTRPLIRLREIMTFNEAHTAHSTKEECEAQVKEGMYVYSSFFESLAIPVLISKRPEWDKFPGAEYTTAYDTIYPDGKTMQIGTVHNLGQHFAKTFDLEFETAEGEKDYVYQSCYGISDRVIASIIAIHGDKNGLVIPPKVAPIQIAMVPLLFKGKEEIVLEKSNELYDKLKKFARIELDTRDIRPGRKFNDWELKGVPLRIELGPRDLENDKVMIFRRDTNEKFDVAIADLTAEYLVDLMETVTSDMAKKAYDAFLGHIEILNIEGIDNESLVETIKEALNNRKVVLIPFDEKLYNEEFEEQIGASILGECEFEGTKYISIAKTY</sequence>
<dbReference type="SUPFAM" id="SSF64586">
    <property type="entry name" value="C-terminal domain of ProRS"/>
    <property type="match status" value="1"/>
</dbReference>
<dbReference type="InterPro" id="IPR004499">
    <property type="entry name" value="Pro-tRNA-ligase_IIa_arc-type"/>
</dbReference>
<gene>
    <name evidence="9" type="primary">proS</name>
    <name evidence="11" type="ORF">J3E07_000667</name>
</gene>
<dbReference type="AlphaFoldDB" id="A0A8J7RFD0"/>
<evidence type="ECO:0000313" key="11">
    <source>
        <dbReference type="EMBL" id="MBP2201269.1"/>
    </source>
</evidence>
<evidence type="ECO:0000313" key="12">
    <source>
        <dbReference type="Proteomes" id="UP000740329"/>
    </source>
</evidence>
<name>A0A8J7RFD0_METVO</name>
<accession>A0A8J7RFD0</accession>
<keyword evidence="5 9" id="KW-0067">ATP-binding</keyword>
<reference evidence="11" key="1">
    <citation type="submission" date="2021-03" db="EMBL/GenBank/DDBJ databases">
        <title>Genomic Encyclopedia of Type Strains, Phase IV (KMG-V): Genome sequencing to study the core and pangenomes of soil and plant-associated prokaryotes.</title>
        <authorList>
            <person name="Whitman W."/>
        </authorList>
    </citation>
    <scope>NUCLEOTIDE SEQUENCE</scope>
    <source>
        <strain evidence="11">C4</strain>
    </source>
</reference>
<evidence type="ECO:0000256" key="3">
    <source>
        <dbReference type="ARBA" id="ARBA00022598"/>
    </source>
</evidence>
<dbReference type="InterPro" id="IPR045864">
    <property type="entry name" value="aa-tRNA-synth_II/BPL/LPL"/>
</dbReference>
<evidence type="ECO:0000259" key="10">
    <source>
        <dbReference type="PROSITE" id="PS50862"/>
    </source>
</evidence>
<comment type="subunit">
    <text evidence="9">Homodimer.</text>
</comment>
<dbReference type="InterPro" id="IPR006195">
    <property type="entry name" value="aa-tRNA-synth_II"/>
</dbReference>
<evidence type="ECO:0000256" key="9">
    <source>
        <dbReference type="HAMAP-Rule" id="MF_01571"/>
    </source>
</evidence>
<dbReference type="Pfam" id="PF00587">
    <property type="entry name" value="tRNA-synt_2b"/>
    <property type="match status" value="1"/>
</dbReference>
<proteinExistence type="inferred from homology"/>
<dbReference type="InterPro" id="IPR015264">
    <property type="entry name" value="Pro-tRNA_synth_II_arc"/>
</dbReference>
<dbReference type="HAMAP" id="MF_01571">
    <property type="entry name" value="Pro_tRNA_synth_type3"/>
    <property type="match status" value="1"/>
</dbReference>
<dbReference type="EC" id="6.1.1.15" evidence="9"/>
<dbReference type="GO" id="GO:0017101">
    <property type="term" value="C:aminoacyl-tRNA synthetase multienzyme complex"/>
    <property type="evidence" value="ECO:0007669"/>
    <property type="project" value="TreeGrafter"/>
</dbReference>
<dbReference type="InterPro" id="IPR036621">
    <property type="entry name" value="Anticodon-bd_dom_sf"/>
</dbReference>
<comment type="function">
    <text evidence="9">Catalyzes the attachment of proline to tRNA(Pro) in a two-step reaction: proline is first activated by ATP to form Pro-AMP and then transferred to the acceptor end of tRNA(Pro).</text>
</comment>
<evidence type="ECO:0000256" key="4">
    <source>
        <dbReference type="ARBA" id="ARBA00022741"/>
    </source>
</evidence>
<dbReference type="GO" id="GO:0005524">
    <property type="term" value="F:ATP binding"/>
    <property type="evidence" value="ECO:0007669"/>
    <property type="project" value="UniProtKB-UniRule"/>
</dbReference>
<keyword evidence="3 9" id="KW-0436">Ligase</keyword>
<dbReference type="SUPFAM" id="SSF52954">
    <property type="entry name" value="Class II aaRS ABD-related"/>
    <property type="match status" value="1"/>
</dbReference>
<keyword evidence="7 9" id="KW-0030">Aminoacyl-tRNA synthetase</keyword>
<dbReference type="Gene3D" id="3.30.930.10">
    <property type="entry name" value="Bira Bifunctional Protein, Domain 2"/>
    <property type="match status" value="1"/>
</dbReference>
<keyword evidence="6 9" id="KW-0648">Protein biosynthesis</keyword>